<feature type="domain" description="Photosynthesis system II assembly factor Ycf48/Hcf136-like" evidence="3">
    <location>
        <begin position="437"/>
        <end position="544"/>
    </location>
</feature>
<gene>
    <name evidence="5" type="ORF">ENS56_14340</name>
</gene>
<dbReference type="InterPro" id="IPR013783">
    <property type="entry name" value="Ig-like_fold"/>
</dbReference>
<dbReference type="SUPFAM" id="SSF110296">
    <property type="entry name" value="Oligoxyloglucan reducing end-specific cellobiohydrolase"/>
    <property type="match status" value="3"/>
</dbReference>
<dbReference type="GO" id="GO:0009523">
    <property type="term" value="C:photosystem II"/>
    <property type="evidence" value="ECO:0007669"/>
    <property type="project" value="UniProtKB-KW"/>
</dbReference>
<feature type="domain" description="Photosynthesis system II assembly factor Ycf48/Hcf136-like" evidence="3">
    <location>
        <begin position="589"/>
        <end position="663"/>
    </location>
</feature>
<proteinExistence type="predicted"/>
<evidence type="ECO:0000259" key="4">
    <source>
        <dbReference type="Pfam" id="PF18962"/>
    </source>
</evidence>
<feature type="domain" description="Photosynthesis system II assembly factor Ycf48/Hcf136-like" evidence="3">
    <location>
        <begin position="259"/>
        <end position="406"/>
    </location>
</feature>
<evidence type="ECO:0000256" key="2">
    <source>
        <dbReference type="ARBA" id="ARBA00023276"/>
    </source>
</evidence>
<evidence type="ECO:0000313" key="5">
    <source>
        <dbReference type="EMBL" id="HGT49213.1"/>
    </source>
</evidence>
<dbReference type="NCBIfam" id="TIGR04183">
    <property type="entry name" value="Por_Secre_tail"/>
    <property type="match status" value="1"/>
</dbReference>
<dbReference type="AlphaFoldDB" id="A0A832G8A8"/>
<protein>
    <submittedName>
        <fullName evidence="5">T9SS type A sorting domain-containing protein</fullName>
    </submittedName>
</protein>
<keyword evidence="1" id="KW-0602">Photosynthesis</keyword>
<accession>A0A832G8A8</accession>
<dbReference type="PANTHER" id="PTHR47199">
    <property type="entry name" value="PHOTOSYSTEM II STABILITY/ASSEMBLY FACTOR HCF136, CHLOROPLASTIC"/>
    <property type="match status" value="1"/>
</dbReference>
<dbReference type="GO" id="GO:0015979">
    <property type="term" value="P:photosynthesis"/>
    <property type="evidence" value="ECO:0007669"/>
    <property type="project" value="UniProtKB-KW"/>
</dbReference>
<dbReference type="Pfam" id="PF18962">
    <property type="entry name" value="Por_Secre_tail"/>
    <property type="match status" value="1"/>
</dbReference>
<feature type="domain" description="Secretion system C-terminal sorting" evidence="4">
    <location>
        <begin position="786"/>
        <end position="860"/>
    </location>
</feature>
<evidence type="ECO:0000259" key="3">
    <source>
        <dbReference type="Pfam" id="PF14870"/>
    </source>
</evidence>
<dbReference type="Gene3D" id="2.60.40.10">
    <property type="entry name" value="Immunoglobulins"/>
    <property type="match status" value="1"/>
</dbReference>
<dbReference type="PANTHER" id="PTHR47199:SF2">
    <property type="entry name" value="PHOTOSYSTEM II STABILITY_ASSEMBLY FACTOR HCF136, CHLOROPLASTIC"/>
    <property type="match status" value="1"/>
</dbReference>
<reference evidence="5" key="1">
    <citation type="journal article" date="2020" name="mSystems">
        <title>Genome- and Community-Level Interaction Insights into Carbon Utilization and Element Cycling Functions of Hydrothermarchaeota in Hydrothermal Sediment.</title>
        <authorList>
            <person name="Zhou Z."/>
            <person name="Liu Y."/>
            <person name="Xu W."/>
            <person name="Pan J."/>
            <person name="Luo Z.H."/>
            <person name="Li M."/>
        </authorList>
    </citation>
    <scope>NUCLEOTIDE SEQUENCE [LARGE SCALE GENOMIC DNA]</scope>
    <source>
        <strain evidence="5">SpSt-500</strain>
    </source>
</reference>
<dbReference type="InterPro" id="IPR026444">
    <property type="entry name" value="Secre_tail"/>
</dbReference>
<dbReference type="Gene3D" id="2.60.40.4070">
    <property type="match status" value="1"/>
</dbReference>
<sequence length="864" mass="94006">MKKLLIFIIFSTILIAQQNPNYDWILAPFENPQHFNEGDLENEAFYNSKQVTEINNSKITEKINTENYISYKWVHPKPFGTSMGVVKVWNNNTAYFFGSAGTFIKTTDGGQTFQFNNFAGVPNPLPSNLTNDIYGAHFFDMNNFYLCGVWGITKTTNGGQTFQEVGAGNFSSATLRAIQFLDANNGYVVGTSAAKMSKTTDGGLTWTVDQTLPSTTFYDIKAFTTQRIVLASATSSGGNIRTTTNGGSNWNVAAAGNGTIFSLAFFDSLIGFAGSSSGRGFKTTDGGLTWSQLTSMNAPTTATFYDIFIKGTEVYFVEDDSLLYVTADSGQTFSKRRYLGLGQSTQIMRAGDFSDSTIFVVGDNGYLFKSTNNGQSWTSQSNIVVSGILRGVWGNQTGKLIVVGSNSPNQVMVSENFGETFTPVALSVAAADIRGFYMLNSSKGFAVGNTGRIWKTTDGGYTWDLFVASTAAFSDVTFLNNQFGVASGNNGIIFKTTDGGDSWINISNTGSTAGFNGVAIVDTNTILVAGSNVVYKTTNGGTNWFQVNPGVSASPISRIRMLDANKGYIIGASGTSGVGYVFRTTDGGNNWTNINFPYSNNMLYDVAFRTEFDFVLVGAEGGVFHTTDNGLSWKQYNLGLLMTGTSQVLGVSFLGQDTLIVGGAGASLLKVSLNPIIPVELSSFSALVSGNNVKLNWTTATELNNQGFEIERKSSDSEQWIKLGFIQGSGTSTEPKSYFYEDLNLKSGSYNYRLRQIDYDGTINVYNLSETINIGVIDRFELLQNFPNPFNPSTKISWQSPVGSRQVLKVYDILGNEVATLVDEYREAGRYEVEFNASDLSSGIYFYKLTMGSFSETKKMTLIK</sequence>
<dbReference type="EMBL" id="DSVI01000027">
    <property type="protein sequence ID" value="HGT49213.1"/>
    <property type="molecule type" value="Genomic_DNA"/>
</dbReference>
<name>A0A832G8A8_9BACT</name>
<dbReference type="Gene3D" id="2.130.10.10">
    <property type="entry name" value="YVTN repeat-like/Quinoprotein amine dehydrogenase"/>
    <property type="match status" value="3"/>
</dbReference>
<keyword evidence="2" id="KW-0604">Photosystem II</keyword>
<dbReference type="InterPro" id="IPR028203">
    <property type="entry name" value="PSII_CF48-like_dom"/>
</dbReference>
<dbReference type="CDD" id="cd15482">
    <property type="entry name" value="Sialidase_non-viral"/>
    <property type="match status" value="1"/>
</dbReference>
<comment type="caution">
    <text evidence="5">The sequence shown here is derived from an EMBL/GenBank/DDBJ whole genome shotgun (WGS) entry which is preliminary data.</text>
</comment>
<dbReference type="Pfam" id="PF14870">
    <property type="entry name" value="PSII_BNR"/>
    <property type="match status" value="3"/>
</dbReference>
<evidence type="ECO:0000256" key="1">
    <source>
        <dbReference type="ARBA" id="ARBA00022531"/>
    </source>
</evidence>
<organism evidence="5">
    <name type="scientific">Ignavibacterium album</name>
    <dbReference type="NCBI Taxonomy" id="591197"/>
    <lineage>
        <taxon>Bacteria</taxon>
        <taxon>Pseudomonadati</taxon>
        <taxon>Ignavibacteriota</taxon>
        <taxon>Ignavibacteria</taxon>
        <taxon>Ignavibacteriales</taxon>
        <taxon>Ignavibacteriaceae</taxon>
        <taxon>Ignavibacterium</taxon>
    </lineage>
</organism>
<dbReference type="InterPro" id="IPR015943">
    <property type="entry name" value="WD40/YVTN_repeat-like_dom_sf"/>
</dbReference>